<evidence type="ECO:0000256" key="1">
    <source>
        <dbReference type="SAM" id="SignalP"/>
    </source>
</evidence>
<dbReference type="GeneID" id="131802284"/>
<keyword evidence="2" id="KW-1185">Reference proteome</keyword>
<dbReference type="Gene3D" id="1.10.238.20">
    <property type="entry name" value="Pheromone/general odorant binding protein domain"/>
    <property type="match status" value="1"/>
</dbReference>
<name>A0ABM3UXI0_MUSDO</name>
<dbReference type="CDD" id="cd23992">
    <property type="entry name" value="PBP_GOBP"/>
    <property type="match status" value="1"/>
</dbReference>
<evidence type="ECO:0000313" key="2">
    <source>
        <dbReference type="Proteomes" id="UP001652621"/>
    </source>
</evidence>
<organism evidence="2 3">
    <name type="scientific">Musca domestica</name>
    <name type="common">House fly</name>
    <dbReference type="NCBI Taxonomy" id="7370"/>
    <lineage>
        <taxon>Eukaryota</taxon>
        <taxon>Metazoa</taxon>
        <taxon>Ecdysozoa</taxon>
        <taxon>Arthropoda</taxon>
        <taxon>Hexapoda</taxon>
        <taxon>Insecta</taxon>
        <taxon>Pterygota</taxon>
        <taxon>Neoptera</taxon>
        <taxon>Endopterygota</taxon>
        <taxon>Diptera</taxon>
        <taxon>Brachycera</taxon>
        <taxon>Muscomorpha</taxon>
        <taxon>Muscoidea</taxon>
        <taxon>Muscidae</taxon>
        <taxon>Musca</taxon>
    </lineage>
</organism>
<evidence type="ECO:0000313" key="3">
    <source>
        <dbReference type="RefSeq" id="XP_058978239.1"/>
    </source>
</evidence>
<feature type="chain" id="PRO_5047394663" evidence="1">
    <location>
        <begin position="20"/>
        <end position="148"/>
    </location>
</feature>
<reference evidence="3" key="1">
    <citation type="submission" date="2025-08" db="UniProtKB">
        <authorList>
            <consortium name="RefSeq"/>
        </authorList>
    </citation>
    <scope>IDENTIFICATION</scope>
    <source>
        <strain evidence="3">Aabys</strain>
        <tissue evidence="3">Whole body</tissue>
    </source>
</reference>
<dbReference type="SMART" id="SM00708">
    <property type="entry name" value="PhBP"/>
    <property type="match status" value="1"/>
</dbReference>
<protein>
    <submittedName>
        <fullName evidence="3">Uncharacterized protein LOC131802284</fullName>
    </submittedName>
</protein>
<gene>
    <name evidence="3" type="primary">LOC131802284</name>
</gene>
<dbReference type="SUPFAM" id="SSF47565">
    <property type="entry name" value="Insect pheromone/odorant-binding proteins"/>
    <property type="match status" value="1"/>
</dbReference>
<dbReference type="InterPro" id="IPR006170">
    <property type="entry name" value="PBP/GOBP"/>
</dbReference>
<dbReference type="Proteomes" id="UP001652621">
    <property type="component" value="Unplaced"/>
</dbReference>
<dbReference type="Pfam" id="PF01395">
    <property type="entry name" value="PBP_GOBP"/>
    <property type="match status" value="1"/>
</dbReference>
<sequence length="148" mass="16862">MQTVAILFIFLIGFQICKAEVQEWCSKEPLKNVFRVCSQKTGVGKAEIYRVIYFHPPQSFNEKCFRACSMIECQYYNVDGTLKHDTAHRVAKVLSAGDLFKYELVKRVVSHCLHTAPLHNNVCDTTEAFIQCFVTLSPVKVSLDRALP</sequence>
<keyword evidence="1" id="KW-0732">Signal</keyword>
<dbReference type="InterPro" id="IPR036728">
    <property type="entry name" value="PBP_GOBP_sf"/>
</dbReference>
<proteinExistence type="predicted"/>
<dbReference type="RefSeq" id="XP_058978239.1">
    <property type="nucleotide sequence ID" value="XM_059122256.1"/>
</dbReference>
<feature type="signal peptide" evidence="1">
    <location>
        <begin position="1"/>
        <end position="19"/>
    </location>
</feature>
<accession>A0ABM3UXI0</accession>